<gene>
    <name evidence="2" type="ORF">Harman_32290</name>
</gene>
<protein>
    <recommendedName>
        <fullName evidence="1">HVO-B0008-like C-terminal domain-containing protein</fullName>
    </recommendedName>
</protein>
<feature type="domain" description="HVO-B0008-like C-terminal" evidence="1">
    <location>
        <begin position="73"/>
        <end position="123"/>
    </location>
</feature>
<evidence type="ECO:0000259" key="1">
    <source>
        <dbReference type="Pfam" id="PF25215"/>
    </source>
</evidence>
<comment type="caution">
    <text evidence="2">The sequence shown here is derived from an EMBL/GenBank/DDBJ whole genome shotgun (WGS) entry which is preliminary data.</text>
</comment>
<dbReference type="EMBL" id="BIXZ01000007">
    <property type="protein sequence ID" value="GCF15294.1"/>
    <property type="molecule type" value="Genomic_DNA"/>
</dbReference>
<proteinExistence type="predicted"/>
<dbReference type="RefSeq" id="WP_137684820.1">
    <property type="nucleotide sequence ID" value="NZ_BIXZ01000007.1"/>
</dbReference>
<organism evidence="2 3">
    <name type="scientific">Haloarcula mannanilytica</name>
    <dbReference type="NCBI Taxonomy" id="2509225"/>
    <lineage>
        <taxon>Archaea</taxon>
        <taxon>Methanobacteriati</taxon>
        <taxon>Methanobacteriota</taxon>
        <taxon>Stenosarchaea group</taxon>
        <taxon>Halobacteria</taxon>
        <taxon>Halobacteriales</taxon>
        <taxon>Haloarculaceae</taxon>
        <taxon>Haloarcula</taxon>
    </lineage>
</organism>
<sequence>MTSVSRTGQREDVPFVARSTETGARVEASSANEVIAFYRRQQELLDTDLEWEFADHPAVTEAPDADSIDAVLRALDDYFESGVPLGVLAAAMSKQGWTVGDTLSEVYELRMSGSLWEPRADHLRPV</sequence>
<dbReference type="AlphaFoldDB" id="A0A4C2EL74"/>
<evidence type="ECO:0000313" key="2">
    <source>
        <dbReference type="EMBL" id="GCF15294.1"/>
    </source>
</evidence>
<reference evidence="2 3" key="1">
    <citation type="submission" date="2019-02" db="EMBL/GenBank/DDBJ databases">
        <title>Haloarcula mannanilyticum sp. nov., a mannan degrading haloarchaeon isolated from commercial salt.</title>
        <authorList>
            <person name="Enomoto S."/>
            <person name="Shimane Y."/>
            <person name="Kamekura M."/>
            <person name="Ito T."/>
            <person name="Moriya O."/>
            <person name="Ihara K."/>
            <person name="Takahashi-Ando N."/>
            <person name="Fukushima Y."/>
            <person name="Yoshida Y."/>
            <person name="Usama R."/>
            <person name="Takai K."/>
            <person name="Minegishi H."/>
        </authorList>
    </citation>
    <scope>NUCLEOTIDE SEQUENCE [LARGE SCALE GENOMIC DNA]</scope>
    <source>
        <strain evidence="2 3">MD130-1</strain>
    </source>
</reference>
<dbReference type="InterPro" id="IPR057410">
    <property type="entry name" value="HVO_B0008-like_C"/>
</dbReference>
<accession>A0A4C2EL74</accession>
<dbReference type="Proteomes" id="UP000304382">
    <property type="component" value="Unassembled WGS sequence"/>
</dbReference>
<evidence type="ECO:0000313" key="3">
    <source>
        <dbReference type="Proteomes" id="UP000304382"/>
    </source>
</evidence>
<name>A0A4C2EL74_9EURY</name>
<keyword evidence="3" id="KW-1185">Reference proteome</keyword>
<dbReference type="Pfam" id="PF25215">
    <property type="entry name" value="HVO_B0008_C"/>
    <property type="match status" value="1"/>
</dbReference>
<dbReference type="OrthoDB" id="264402at2157"/>